<evidence type="ECO:0000313" key="1">
    <source>
        <dbReference type="EMBL" id="WNG47043.1"/>
    </source>
</evidence>
<name>A0ABY9WTV7_9BACT</name>
<protein>
    <submittedName>
        <fullName evidence="1">Uncharacterized protein</fullName>
    </submittedName>
</protein>
<accession>A0ABY9WTV7</accession>
<dbReference type="EMBL" id="CP043494">
    <property type="protein sequence ID" value="WNG47043.1"/>
    <property type="molecule type" value="Genomic_DNA"/>
</dbReference>
<reference evidence="1 2" key="1">
    <citation type="submission" date="2019-08" db="EMBL/GenBank/DDBJ databases">
        <title>Archangium and Cystobacter genomes.</title>
        <authorList>
            <person name="Chen I.-C.K."/>
            <person name="Wielgoss S."/>
        </authorList>
    </citation>
    <scope>NUCLEOTIDE SEQUENCE [LARGE SCALE GENOMIC DNA]</scope>
    <source>
        <strain evidence="1 2">Cbm 6</strain>
    </source>
</reference>
<proteinExistence type="predicted"/>
<gene>
    <name evidence="1" type="ORF">F0U60_25140</name>
</gene>
<dbReference type="RefSeq" id="WP_395824122.1">
    <property type="nucleotide sequence ID" value="NZ_CP043494.1"/>
</dbReference>
<dbReference type="Proteomes" id="UP001611383">
    <property type="component" value="Chromosome"/>
</dbReference>
<keyword evidence="2" id="KW-1185">Reference proteome</keyword>
<organism evidence="1 2">
    <name type="scientific">Archangium minus</name>
    <dbReference type="NCBI Taxonomy" id="83450"/>
    <lineage>
        <taxon>Bacteria</taxon>
        <taxon>Pseudomonadati</taxon>
        <taxon>Myxococcota</taxon>
        <taxon>Myxococcia</taxon>
        <taxon>Myxococcales</taxon>
        <taxon>Cystobacterineae</taxon>
        <taxon>Archangiaceae</taxon>
        <taxon>Archangium</taxon>
    </lineage>
</organism>
<evidence type="ECO:0000313" key="2">
    <source>
        <dbReference type="Proteomes" id="UP001611383"/>
    </source>
</evidence>
<sequence>MSRKHAGQEGGEPTLRAEIRARLESWPQEQLLEFAVERFLADPELRQEFKQPEASHDGAEAALSRHLRRAIAEAVRVRYVDWREVPGYIGRLERLLGDIRSFAEGYPAEGVSVLCYYVKAVPRVFDCIADEDELALFCSQLTRVTLGLASRVAGAARVVAEELLSAYVADEHGRFADVPEVLVDAELAADVRGEVATAAEALALQVTRRDSHKARELGLLAARLR</sequence>